<evidence type="ECO:0000259" key="1">
    <source>
        <dbReference type="Pfam" id="PF12923"/>
    </source>
</evidence>
<dbReference type="KEGG" id="tpv:TP02_0357"/>
<dbReference type="InterPro" id="IPR024326">
    <property type="entry name" value="RRP7_C"/>
</dbReference>
<evidence type="ECO:0000313" key="3">
    <source>
        <dbReference type="Proteomes" id="UP000001949"/>
    </source>
</evidence>
<reference evidence="2 3" key="1">
    <citation type="journal article" date="2005" name="Science">
        <title>Genome sequence of Theileria parva, a bovine pathogen that transforms lymphocytes.</title>
        <authorList>
            <person name="Gardner M.J."/>
            <person name="Bishop R."/>
            <person name="Shah T."/>
            <person name="de Villiers E.P."/>
            <person name="Carlton J.M."/>
            <person name="Hall N."/>
            <person name="Ren Q."/>
            <person name="Paulsen I.T."/>
            <person name="Pain A."/>
            <person name="Berriman M."/>
            <person name="Wilson R.J.M."/>
            <person name="Sato S."/>
            <person name="Ralph S.A."/>
            <person name="Mann D.J."/>
            <person name="Xiong Z."/>
            <person name="Shallom S.J."/>
            <person name="Weidman J."/>
            <person name="Jiang L."/>
            <person name="Lynn J."/>
            <person name="Weaver B."/>
            <person name="Shoaibi A."/>
            <person name="Domingo A.R."/>
            <person name="Wasawo D."/>
            <person name="Crabtree J."/>
            <person name="Wortman J.R."/>
            <person name="Haas B."/>
            <person name="Angiuoli S.V."/>
            <person name="Creasy T.H."/>
            <person name="Lu C."/>
            <person name="Suh B."/>
            <person name="Silva J.C."/>
            <person name="Utterback T.R."/>
            <person name="Feldblyum T.V."/>
            <person name="Pertea M."/>
            <person name="Allen J."/>
            <person name="Nierman W.C."/>
            <person name="Taracha E.L.N."/>
            <person name="Salzberg S.L."/>
            <person name="White O.R."/>
            <person name="Fitzhugh H.A."/>
            <person name="Morzaria S."/>
            <person name="Venter J.C."/>
            <person name="Fraser C.M."/>
            <person name="Nene V."/>
        </authorList>
    </citation>
    <scope>NUCLEOTIDE SEQUENCE [LARGE SCALE GENOMIC DNA]</scope>
    <source>
        <strain evidence="2 3">Muguga</strain>
    </source>
</reference>
<sequence length="201" mass="23494">MTFVGHLLNLSTDDNIPFYSQILLTSSYFHKPKDSRPSISKNNFLFKSLDPLITKSDIKNIILHSKELSEYFNIKDKNFEVTEKGLNLYYIEALNSDTPLPKVLEINYKPFAYSNPNSFFKSIFIYSFNFFLENEHKKPLRIDQIQQMCDEYMAKYDLQNELNKKLRQKIITDDEGFQLVTAGPLPVKATNLSTAKKKRTR</sequence>
<keyword evidence="3" id="KW-1185">Reference proteome</keyword>
<dbReference type="InParanoid" id="Q4N5D3"/>
<organism evidence="2 3">
    <name type="scientific">Theileria parva</name>
    <name type="common">East coast fever infection agent</name>
    <dbReference type="NCBI Taxonomy" id="5875"/>
    <lineage>
        <taxon>Eukaryota</taxon>
        <taxon>Sar</taxon>
        <taxon>Alveolata</taxon>
        <taxon>Apicomplexa</taxon>
        <taxon>Aconoidasida</taxon>
        <taxon>Piroplasmida</taxon>
        <taxon>Theileriidae</taxon>
        <taxon>Theileria</taxon>
    </lineage>
</organism>
<protein>
    <recommendedName>
        <fullName evidence="1">Ribosomal RNA-processing protein 7 C-terminal domain-containing protein</fullName>
    </recommendedName>
</protein>
<dbReference type="Pfam" id="PF12923">
    <property type="entry name" value="RRP7"/>
    <property type="match status" value="1"/>
</dbReference>
<dbReference type="OMA" id="MCDEYMA"/>
<feature type="domain" description="Ribosomal RNA-processing protein 7 C-terminal" evidence="1">
    <location>
        <begin position="142"/>
        <end position="195"/>
    </location>
</feature>
<dbReference type="eggNOG" id="ENOG502QXTQ">
    <property type="taxonomic scope" value="Eukaryota"/>
</dbReference>
<dbReference type="VEuPathDB" id="PiroplasmaDB:TpMuguga_02g00357"/>
<dbReference type="AlphaFoldDB" id="Q4N5D3"/>
<dbReference type="Proteomes" id="UP000001949">
    <property type="component" value="Unassembled WGS sequence"/>
</dbReference>
<comment type="caution">
    <text evidence="2">The sequence shown here is derived from an EMBL/GenBank/DDBJ whole genome shotgun (WGS) entry which is preliminary data.</text>
</comment>
<dbReference type="EMBL" id="AAGK01000002">
    <property type="protein sequence ID" value="EAN32640.1"/>
    <property type="molecule type" value="Genomic_DNA"/>
</dbReference>
<proteinExistence type="predicted"/>
<gene>
    <name evidence="2" type="ordered locus">TP02_0357</name>
</gene>
<name>Q4N5D3_THEPA</name>
<accession>Q4N5D3</accession>
<evidence type="ECO:0000313" key="2">
    <source>
        <dbReference type="EMBL" id="EAN32640.1"/>
    </source>
</evidence>